<evidence type="ECO:0000256" key="5">
    <source>
        <dbReference type="ARBA" id="ARBA00022723"/>
    </source>
</evidence>
<comment type="catalytic activity">
    <reaction evidence="1">
        <text>Hydrolysis of DNA containing ring-opened 7-methylguanine residues, releasing 2,6-diamino-4-hydroxy-5-(N-methyl)formamidopyrimidine.</text>
        <dbReference type="EC" id="3.2.2.23"/>
    </reaction>
</comment>
<keyword evidence="11" id="KW-0234">DNA repair</keyword>
<comment type="similarity">
    <text evidence="3">Belongs to the FPG family.</text>
</comment>
<evidence type="ECO:0000256" key="9">
    <source>
        <dbReference type="ARBA" id="ARBA00022833"/>
    </source>
</evidence>
<dbReference type="GO" id="GO:0140078">
    <property type="term" value="F:class I DNA-(apurinic or apyrimidinic site) endonuclease activity"/>
    <property type="evidence" value="ECO:0007669"/>
    <property type="project" value="UniProtKB-EC"/>
</dbReference>
<keyword evidence="10" id="KW-0238">DNA-binding</keyword>
<evidence type="ECO:0000256" key="2">
    <source>
        <dbReference type="ARBA" id="ARBA00001947"/>
    </source>
</evidence>
<dbReference type="Pfam" id="PF06831">
    <property type="entry name" value="H2TH"/>
    <property type="match status" value="1"/>
</dbReference>
<dbReference type="GO" id="GO:0008270">
    <property type="term" value="F:zinc ion binding"/>
    <property type="evidence" value="ECO:0007669"/>
    <property type="project" value="UniProtKB-KW"/>
</dbReference>
<dbReference type="PANTHER" id="PTHR22993:SF9">
    <property type="entry name" value="FORMAMIDOPYRIMIDINE-DNA GLYCOSYLASE"/>
    <property type="match status" value="1"/>
</dbReference>
<keyword evidence="13" id="KW-0511">Multifunctional enzyme</keyword>
<comment type="caution">
    <text evidence="17">The sequence shown here is derived from an EMBL/GenBank/DDBJ whole genome shotgun (WGS) entry which is preliminary data.</text>
</comment>
<dbReference type="PANTHER" id="PTHR22993">
    <property type="entry name" value="FORMAMIDOPYRIMIDINE-DNA GLYCOSYLASE"/>
    <property type="match status" value="1"/>
</dbReference>
<evidence type="ECO:0000256" key="7">
    <source>
        <dbReference type="ARBA" id="ARBA00022771"/>
    </source>
</evidence>
<dbReference type="Pfam" id="PF01149">
    <property type="entry name" value="Fapy_DNA_glyco"/>
    <property type="match status" value="1"/>
</dbReference>
<dbReference type="InterPro" id="IPR020629">
    <property type="entry name" value="FPG_Glyclase"/>
</dbReference>
<dbReference type="SUPFAM" id="SSF46946">
    <property type="entry name" value="S13-like H2TH domain"/>
    <property type="match status" value="1"/>
</dbReference>
<organism evidence="17 18">
    <name type="scientific">Candidatus Yanofskybacteria bacterium RIFCSPLOWO2_01_FULL_49_17</name>
    <dbReference type="NCBI Taxonomy" id="1802700"/>
    <lineage>
        <taxon>Bacteria</taxon>
        <taxon>Candidatus Yanofskyibacteriota</taxon>
    </lineage>
</organism>
<dbReference type="EMBL" id="MGKO01000011">
    <property type="protein sequence ID" value="OGN27412.1"/>
    <property type="molecule type" value="Genomic_DNA"/>
</dbReference>
<proteinExistence type="inferred from homology"/>
<dbReference type="AlphaFoldDB" id="A0A1F8GPR6"/>
<keyword evidence="12" id="KW-0456">Lyase</keyword>
<comment type="catalytic activity">
    <reaction evidence="15">
        <text>2'-deoxyribonucleotide-(2'-deoxyribose 5'-phosphate)-2'-deoxyribonucleotide-DNA = a 3'-end 2'-deoxyribonucleotide-(2,3-dehydro-2,3-deoxyribose 5'-phosphate)-DNA + a 5'-end 5'-phospho-2'-deoxyribonucleoside-DNA + H(+)</text>
        <dbReference type="Rhea" id="RHEA:66592"/>
        <dbReference type="Rhea" id="RHEA-COMP:13180"/>
        <dbReference type="Rhea" id="RHEA-COMP:16897"/>
        <dbReference type="Rhea" id="RHEA-COMP:17067"/>
        <dbReference type="ChEBI" id="CHEBI:15378"/>
        <dbReference type="ChEBI" id="CHEBI:136412"/>
        <dbReference type="ChEBI" id="CHEBI:157695"/>
        <dbReference type="ChEBI" id="CHEBI:167181"/>
        <dbReference type="EC" id="4.2.99.18"/>
    </reaction>
</comment>
<evidence type="ECO:0000256" key="4">
    <source>
        <dbReference type="ARBA" id="ARBA00011245"/>
    </source>
</evidence>
<keyword evidence="14" id="KW-0326">Glycosidase</keyword>
<evidence type="ECO:0000256" key="15">
    <source>
        <dbReference type="ARBA" id="ARBA00044632"/>
    </source>
</evidence>
<protein>
    <recommendedName>
        <fullName evidence="16">Formamidopyrimidine-DNA glycosylase catalytic domain-containing protein</fullName>
    </recommendedName>
</protein>
<dbReference type="InterPro" id="IPR035937">
    <property type="entry name" value="FPG_N"/>
</dbReference>
<accession>A0A1F8GPR6</accession>
<comment type="cofactor">
    <cofactor evidence="2">
        <name>Zn(2+)</name>
        <dbReference type="ChEBI" id="CHEBI:29105"/>
    </cofactor>
</comment>
<evidence type="ECO:0000256" key="3">
    <source>
        <dbReference type="ARBA" id="ARBA00009409"/>
    </source>
</evidence>
<dbReference type="SUPFAM" id="SSF57716">
    <property type="entry name" value="Glucocorticoid receptor-like (DNA-binding domain)"/>
    <property type="match status" value="1"/>
</dbReference>
<evidence type="ECO:0000313" key="18">
    <source>
        <dbReference type="Proteomes" id="UP000178444"/>
    </source>
</evidence>
<keyword evidence="6" id="KW-0227">DNA damage</keyword>
<reference evidence="17 18" key="1">
    <citation type="journal article" date="2016" name="Nat. Commun.">
        <title>Thousands of microbial genomes shed light on interconnected biogeochemical processes in an aquifer system.</title>
        <authorList>
            <person name="Anantharaman K."/>
            <person name="Brown C.T."/>
            <person name="Hug L.A."/>
            <person name="Sharon I."/>
            <person name="Castelle C.J."/>
            <person name="Probst A.J."/>
            <person name="Thomas B.C."/>
            <person name="Singh A."/>
            <person name="Wilkins M.J."/>
            <person name="Karaoz U."/>
            <person name="Brodie E.L."/>
            <person name="Williams K.H."/>
            <person name="Hubbard S.S."/>
            <person name="Banfield J.F."/>
        </authorList>
    </citation>
    <scope>NUCLEOTIDE SEQUENCE [LARGE SCALE GENOMIC DNA]</scope>
</reference>
<dbReference type="InterPro" id="IPR010979">
    <property type="entry name" value="Ribosomal_uS13-like_H2TH"/>
</dbReference>
<evidence type="ECO:0000313" key="17">
    <source>
        <dbReference type="EMBL" id="OGN27412.1"/>
    </source>
</evidence>
<dbReference type="PROSITE" id="PS51068">
    <property type="entry name" value="FPG_CAT"/>
    <property type="match status" value="1"/>
</dbReference>
<dbReference type="NCBIfam" id="NF002211">
    <property type="entry name" value="PRK01103.1"/>
    <property type="match status" value="1"/>
</dbReference>
<dbReference type="CDD" id="cd08966">
    <property type="entry name" value="EcFpg-like_N"/>
    <property type="match status" value="1"/>
</dbReference>
<sequence>MPELPEVETIVRDLRPKLVGLRLRDAWVDKEKVLRQVIDPDGTVGTGGLKWFNKEIKNKKILSVRRRAKYIVMDIEGPRTIFIHQKISGHLLYGKWIPLEVRRPKGTSAGHAKRQTGPLTGWMSAIPGPLRDDPKNRFIRFVLNLSNGHQLALSDLRRFGKVILVNDRELEYLREIKKLGPEPLEMGYGEFKKRFGSASRRKRGRIKQVLMDPTFVAGIGNIYSDEILWHAGIHPLERVEKLTDPEIKRIFAYTKKVLTEAIRRKGSSMDDYRRPTGQKGSFQDVQKAYHRTKEKCSKRDGGIIHRLKIGGRSAHYCPVHQILK</sequence>
<evidence type="ECO:0000256" key="6">
    <source>
        <dbReference type="ARBA" id="ARBA00022763"/>
    </source>
</evidence>
<dbReference type="FunFam" id="1.10.8.50:FF:000003">
    <property type="entry name" value="Formamidopyrimidine-DNA glycosylase"/>
    <property type="match status" value="1"/>
</dbReference>
<evidence type="ECO:0000256" key="13">
    <source>
        <dbReference type="ARBA" id="ARBA00023268"/>
    </source>
</evidence>
<evidence type="ECO:0000256" key="12">
    <source>
        <dbReference type="ARBA" id="ARBA00023239"/>
    </source>
</evidence>
<dbReference type="GO" id="GO:0006284">
    <property type="term" value="P:base-excision repair"/>
    <property type="evidence" value="ECO:0007669"/>
    <property type="project" value="InterPro"/>
</dbReference>
<evidence type="ECO:0000259" key="16">
    <source>
        <dbReference type="PROSITE" id="PS51068"/>
    </source>
</evidence>
<evidence type="ECO:0000256" key="10">
    <source>
        <dbReference type="ARBA" id="ARBA00023125"/>
    </source>
</evidence>
<dbReference type="InterPro" id="IPR012319">
    <property type="entry name" value="FPG_cat"/>
</dbReference>
<evidence type="ECO:0000256" key="11">
    <source>
        <dbReference type="ARBA" id="ARBA00023204"/>
    </source>
</evidence>
<dbReference type="InterPro" id="IPR015886">
    <property type="entry name" value="H2TH_FPG"/>
</dbReference>
<evidence type="ECO:0000256" key="8">
    <source>
        <dbReference type="ARBA" id="ARBA00022801"/>
    </source>
</evidence>
<keyword evidence="5" id="KW-0479">Metal-binding</keyword>
<keyword evidence="8" id="KW-0378">Hydrolase</keyword>
<comment type="subunit">
    <text evidence="4">Monomer.</text>
</comment>
<gene>
    <name evidence="17" type="ORF">A2941_01060</name>
</gene>
<evidence type="ECO:0000256" key="1">
    <source>
        <dbReference type="ARBA" id="ARBA00001668"/>
    </source>
</evidence>
<evidence type="ECO:0000256" key="14">
    <source>
        <dbReference type="ARBA" id="ARBA00023295"/>
    </source>
</evidence>
<dbReference type="Gene3D" id="3.20.190.10">
    <property type="entry name" value="MutM-like, N-terminal"/>
    <property type="match status" value="1"/>
</dbReference>
<keyword evidence="7" id="KW-0863">Zinc-finger</keyword>
<feature type="domain" description="Formamidopyrimidine-DNA glycosylase catalytic" evidence="16">
    <location>
        <begin position="2"/>
        <end position="160"/>
    </location>
</feature>
<dbReference type="SMART" id="SM01232">
    <property type="entry name" value="H2TH"/>
    <property type="match status" value="1"/>
</dbReference>
<dbReference type="SUPFAM" id="SSF81624">
    <property type="entry name" value="N-terminal domain of MutM-like DNA repair proteins"/>
    <property type="match status" value="1"/>
</dbReference>
<keyword evidence="9" id="KW-0862">Zinc</keyword>
<dbReference type="Proteomes" id="UP000178444">
    <property type="component" value="Unassembled WGS sequence"/>
</dbReference>
<dbReference type="GO" id="GO:0003684">
    <property type="term" value="F:damaged DNA binding"/>
    <property type="evidence" value="ECO:0007669"/>
    <property type="project" value="InterPro"/>
</dbReference>
<name>A0A1F8GPR6_9BACT</name>
<dbReference type="Gene3D" id="1.10.8.50">
    <property type="match status" value="1"/>
</dbReference>
<dbReference type="SMART" id="SM00898">
    <property type="entry name" value="Fapy_DNA_glyco"/>
    <property type="match status" value="1"/>
</dbReference>
<dbReference type="GO" id="GO:0034039">
    <property type="term" value="F:8-oxo-7,8-dihydroguanine DNA N-glycosylase activity"/>
    <property type="evidence" value="ECO:0007669"/>
    <property type="project" value="TreeGrafter"/>
</dbReference>